<evidence type="ECO:0000313" key="9">
    <source>
        <dbReference type="EMBL" id="KAF8821376.1"/>
    </source>
</evidence>
<evidence type="ECO:0000256" key="3">
    <source>
        <dbReference type="ARBA" id="ARBA00006678"/>
    </source>
</evidence>
<dbReference type="Gene3D" id="3.30.230.70">
    <property type="entry name" value="GHMP Kinase, N-terminal domain"/>
    <property type="match status" value="1"/>
</dbReference>
<feature type="domain" description="Exoribonuclease phosphorolytic" evidence="7">
    <location>
        <begin position="32"/>
        <end position="179"/>
    </location>
</feature>
<keyword evidence="10" id="KW-1185">Reference proteome</keyword>
<dbReference type="PANTHER" id="PTHR11097">
    <property type="entry name" value="EXOSOME COMPLEX EXONUCLEASE RIBOSOMAL RNA PROCESSING PROTEIN"/>
    <property type="match status" value="1"/>
</dbReference>
<reference evidence="9 10" key="1">
    <citation type="journal article" date="2020" name="bioRxiv">
        <title>Metabolic contributions of an alphaproteobacterial endosymbiont in the apicomplexan Cardiosporidium cionae.</title>
        <authorList>
            <person name="Hunter E.S."/>
            <person name="Paight C.J."/>
            <person name="Lane C.E."/>
        </authorList>
    </citation>
    <scope>NUCLEOTIDE SEQUENCE [LARGE SCALE GENOMIC DNA]</scope>
    <source>
        <strain evidence="9">ESH_2018</strain>
    </source>
</reference>
<evidence type="ECO:0000256" key="2">
    <source>
        <dbReference type="ARBA" id="ARBA00004604"/>
    </source>
</evidence>
<dbReference type="InterPro" id="IPR027408">
    <property type="entry name" value="PNPase/RNase_PH_dom_sf"/>
</dbReference>
<evidence type="ECO:0000313" key="10">
    <source>
        <dbReference type="Proteomes" id="UP000823046"/>
    </source>
</evidence>
<accession>A0ABQ7JBI8</accession>
<sequence>MMHRAVSQSERKYLEDGILQGIRLDGRGYLDYRPYSVETGILSSANGSARIFTADADVIVGVKCEVTKPSDEKPDEGDILFTVDCPPSIGFEIEEKSRGTLGYYLSDLLTELCASRTCIDRKAFSILPHHFCWMVFVDVTIMEWTFHGNNSSIVLKAGGCLSDIISIGIRAALGDTLLPRLQWYEKENTEDASSAEVEYQLEADDRESAGLPFPLDSFPVCVTVGQIKDHFLWDMSSEEESCADTIITTSIDRRGNCSGLHKSGMGTIELSSLTTILQNSQSMGEKIIQKLHETLDELQLYRHDGQPRTGFMKF</sequence>
<comment type="similarity">
    <text evidence="3">Belongs to the RNase PH family.</text>
</comment>
<name>A0ABQ7JBI8_9APIC</name>
<evidence type="ECO:0000256" key="6">
    <source>
        <dbReference type="ARBA" id="ARBA00042523"/>
    </source>
</evidence>
<dbReference type="Proteomes" id="UP000823046">
    <property type="component" value="Unassembled WGS sequence"/>
</dbReference>
<dbReference type="Pfam" id="PF01138">
    <property type="entry name" value="RNase_PH"/>
    <property type="match status" value="1"/>
</dbReference>
<dbReference type="PANTHER" id="PTHR11097:SF8">
    <property type="entry name" value="EXOSOME COMPLEX COMPONENT RRP42"/>
    <property type="match status" value="1"/>
</dbReference>
<protein>
    <recommendedName>
        <fullName evidence="6">Ribosomal RNA-processing protein 42</fullName>
    </recommendedName>
</protein>
<dbReference type="InterPro" id="IPR050590">
    <property type="entry name" value="Exosome_comp_Rrp42_subfam"/>
</dbReference>
<dbReference type="Pfam" id="PF03725">
    <property type="entry name" value="RNase_PH_C"/>
    <property type="match status" value="1"/>
</dbReference>
<keyword evidence="5" id="KW-0271">Exosome</keyword>
<feature type="domain" description="Exoribonuclease phosphorolytic" evidence="8">
    <location>
        <begin position="218"/>
        <end position="279"/>
    </location>
</feature>
<dbReference type="SUPFAM" id="SSF55666">
    <property type="entry name" value="Ribonuclease PH domain 2-like"/>
    <property type="match status" value="1"/>
</dbReference>
<dbReference type="InterPro" id="IPR015847">
    <property type="entry name" value="ExoRNase_PH_dom2"/>
</dbReference>
<comment type="caution">
    <text evidence="9">The sequence shown here is derived from an EMBL/GenBank/DDBJ whole genome shotgun (WGS) entry which is preliminary data.</text>
</comment>
<dbReference type="SUPFAM" id="SSF54211">
    <property type="entry name" value="Ribosomal protein S5 domain 2-like"/>
    <property type="match status" value="1"/>
</dbReference>
<evidence type="ECO:0000259" key="8">
    <source>
        <dbReference type="Pfam" id="PF03725"/>
    </source>
</evidence>
<proteinExistence type="inferred from homology"/>
<dbReference type="CDD" id="cd11367">
    <property type="entry name" value="RNase_PH_RRP42"/>
    <property type="match status" value="1"/>
</dbReference>
<organism evidence="9 10">
    <name type="scientific">Cardiosporidium cionae</name>
    <dbReference type="NCBI Taxonomy" id="476202"/>
    <lineage>
        <taxon>Eukaryota</taxon>
        <taxon>Sar</taxon>
        <taxon>Alveolata</taxon>
        <taxon>Apicomplexa</taxon>
        <taxon>Aconoidasida</taxon>
        <taxon>Nephromycida</taxon>
        <taxon>Cardiosporidium</taxon>
    </lineage>
</organism>
<dbReference type="EMBL" id="JADAQX010000187">
    <property type="protein sequence ID" value="KAF8821376.1"/>
    <property type="molecule type" value="Genomic_DNA"/>
</dbReference>
<evidence type="ECO:0000256" key="1">
    <source>
        <dbReference type="ARBA" id="ARBA00004496"/>
    </source>
</evidence>
<evidence type="ECO:0000256" key="4">
    <source>
        <dbReference type="ARBA" id="ARBA00022490"/>
    </source>
</evidence>
<keyword evidence="4" id="KW-0963">Cytoplasm</keyword>
<dbReference type="InterPro" id="IPR020568">
    <property type="entry name" value="Ribosomal_Su5_D2-typ_SF"/>
</dbReference>
<evidence type="ECO:0000256" key="5">
    <source>
        <dbReference type="ARBA" id="ARBA00022835"/>
    </source>
</evidence>
<dbReference type="InterPro" id="IPR036345">
    <property type="entry name" value="ExoRNase_PH_dom2_sf"/>
</dbReference>
<comment type="subcellular location">
    <subcellularLocation>
        <location evidence="1">Cytoplasm</location>
    </subcellularLocation>
    <subcellularLocation>
        <location evidence="2">Nucleus</location>
        <location evidence="2">Nucleolus</location>
    </subcellularLocation>
</comment>
<dbReference type="InterPro" id="IPR001247">
    <property type="entry name" value="ExoRNase_PH_dom1"/>
</dbReference>
<gene>
    <name evidence="9" type="ORF">IE077_000290</name>
</gene>
<evidence type="ECO:0000259" key="7">
    <source>
        <dbReference type="Pfam" id="PF01138"/>
    </source>
</evidence>